<keyword evidence="2" id="KW-1185">Reference proteome</keyword>
<protein>
    <submittedName>
        <fullName evidence="1">Uncharacterized protein</fullName>
    </submittedName>
</protein>
<reference evidence="2" key="1">
    <citation type="journal article" date="2017" name="Cell">
        <title>Insights into land plant evolution garnered from the Marchantia polymorpha genome.</title>
        <authorList>
            <person name="Bowman J.L."/>
            <person name="Kohchi T."/>
            <person name="Yamato K.T."/>
            <person name="Jenkins J."/>
            <person name="Shu S."/>
            <person name="Ishizaki K."/>
            <person name="Yamaoka S."/>
            <person name="Nishihama R."/>
            <person name="Nakamura Y."/>
            <person name="Berger F."/>
            <person name="Adam C."/>
            <person name="Aki S.S."/>
            <person name="Althoff F."/>
            <person name="Araki T."/>
            <person name="Arteaga-Vazquez M.A."/>
            <person name="Balasubrmanian S."/>
            <person name="Barry K."/>
            <person name="Bauer D."/>
            <person name="Boehm C.R."/>
            <person name="Briginshaw L."/>
            <person name="Caballero-Perez J."/>
            <person name="Catarino B."/>
            <person name="Chen F."/>
            <person name="Chiyoda S."/>
            <person name="Chovatia M."/>
            <person name="Davies K.M."/>
            <person name="Delmans M."/>
            <person name="Demura T."/>
            <person name="Dierschke T."/>
            <person name="Dolan L."/>
            <person name="Dorantes-Acosta A.E."/>
            <person name="Eklund D.M."/>
            <person name="Florent S.N."/>
            <person name="Flores-Sandoval E."/>
            <person name="Fujiyama A."/>
            <person name="Fukuzawa H."/>
            <person name="Galik B."/>
            <person name="Grimanelli D."/>
            <person name="Grimwood J."/>
            <person name="Grossniklaus U."/>
            <person name="Hamada T."/>
            <person name="Haseloff J."/>
            <person name="Hetherington A.J."/>
            <person name="Higo A."/>
            <person name="Hirakawa Y."/>
            <person name="Hundley H.N."/>
            <person name="Ikeda Y."/>
            <person name="Inoue K."/>
            <person name="Inoue S.I."/>
            <person name="Ishida S."/>
            <person name="Jia Q."/>
            <person name="Kakita M."/>
            <person name="Kanazawa T."/>
            <person name="Kawai Y."/>
            <person name="Kawashima T."/>
            <person name="Kennedy M."/>
            <person name="Kinose K."/>
            <person name="Kinoshita T."/>
            <person name="Kohara Y."/>
            <person name="Koide E."/>
            <person name="Komatsu K."/>
            <person name="Kopischke S."/>
            <person name="Kubo M."/>
            <person name="Kyozuka J."/>
            <person name="Lagercrantz U."/>
            <person name="Lin S.S."/>
            <person name="Lindquist E."/>
            <person name="Lipzen A.M."/>
            <person name="Lu C.W."/>
            <person name="De Luna E."/>
            <person name="Martienssen R.A."/>
            <person name="Minamino N."/>
            <person name="Mizutani M."/>
            <person name="Mizutani M."/>
            <person name="Mochizuki N."/>
            <person name="Monte I."/>
            <person name="Mosher R."/>
            <person name="Nagasaki H."/>
            <person name="Nakagami H."/>
            <person name="Naramoto S."/>
            <person name="Nishitani K."/>
            <person name="Ohtani M."/>
            <person name="Okamoto T."/>
            <person name="Okumura M."/>
            <person name="Phillips J."/>
            <person name="Pollak B."/>
            <person name="Reinders A."/>
            <person name="Rovekamp M."/>
            <person name="Sano R."/>
            <person name="Sawa S."/>
            <person name="Schmid M.W."/>
            <person name="Shirakawa M."/>
            <person name="Solano R."/>
            <person name="Spunde A."/>
            <person name="Suetsugu N."/>
            <person name="Sugano S."/>
            <person name="Sugiyama A."/>
            <person name="Sun R."/>
            <person name="Suzuki Y."/>
            <person name="Takenaka M."/>
            <person name="Takezawa D."/>
            <person name="Tomogane H."/>
            <person name="Tsuzuki M."/>
            <person name="Ueda T."/>
            <person name="Umeda M."/>
            <person name="Ward J.M."/>
            <person name="Watanabe Y."/>
            <person name="Yazaki K."/>
            <person name="Yokoyama R."/>
            <person name="Yoshitake Y."/>
            <person name="Yotsui I."/>
            <person name="Zachgo S."/>
            <person name="Schmutz J."/>
        </authorList>
    </citation>
    <scope>NUCLEOTIDE SEQUENCE [LARGE SCALE GENOMIC DNA]</scope>
    <source>
        <strain evidence="2">Tak-1</strain>
    </source>
</reference>
<dbReference type="AlphaFoldDB" id="A0A2R6XUC6"/>
<accession>A0A2R6XUC6</accession>
<evidence type="ECO:0000313" key="2">
    <source>
        <dbReference type="Proteomes" id="UP000244005"/>
    </source>
</evidence>
<organism evidence="1 2">
    <name type="scientific">Marchantia polymorpha</name>
    <name type="common">Common liverwort</name>
    <name type="synonym">Marchantia aquatica</name>
    <dbReference type="NCBI Taxonomy" id="3197"/>
    <lineage>
        <taxon>Eukaryota</taxon>
        <taxon>Viridiplantae</taxon>
        <taxon>Streptophyta</taxon>
        <taxon>Embryophyta</taxon>
        <taxon>Marchantiophyta</taxon>
        <taxon>Marchantiopsida</taxon>
        <taxon>Marchantiidae</taxon>
        <taxon>Marchantiales</taxon>
        <taxon>Marchantiaceae</taxon>
        <taxon>Marchantia</taxon>
    </lineage>
</organism>
<gene>
    <name evidence="1" type="ORF">MARPO_0002s0180</name>
</gene>
<dbReference type="EMBL" id="KZ772674">
    <property type="protein sequence ID" value="PTQ49711.1"/>
    <property type="molecule type" value="Genomic_DNA"/>
</dbReference>
<sequence>MGKTFSVSSVVAQKPGRLHHKTWSQGWAHVKPCRMSSIVALQTISYATDLHSINHSTTVVVTSFSSSC</sequence>
<proteinExistence type="predicted"/>
<evidence type="ECO:0000313" key="1">
    <source>
        <dbReference type="EMBL" id="PTQ49711.1"/>
    </source>
</evidence>
<dbReference type="Gramene" id="Mp1g26980.1">
    <property type="protein sequence ID" value="Mp1g26980.1.cds1"/>
    <property type="gene ID" value="Mp1g26980"/>
</dbReference>
<name>A0A2R6XUC6_MARPO</name>
<dbReference type="Proteomes" id="UP000244005">
    <property type="component" value="Unassembled WGS sequence"/>
</dbReference>